<dbReference type="SMART" id="SM00450">
    <property type="entry name" value="RHOD"/>
    <property type="match status" value="1"/>
</dbReference>
<dbReference type="InterPro" id="IPR001763">
    <property type="entry name" value="Rhodanese-like_dom"/>
</dbReference>
<dbReference type="CDD" id="cd00158">
    <property type="entry name" value="RHOD"/>
    <property type="match status" value="1"/>
</dbReference>
<dbReference type="EMBL" id="SOFM01000010">
    <property type="protein sequence ID" value="TFC06315.1"/>
    <property type="molecule type" value="Genomic_DNA"/>
</dbReference>
<protein>
    <submittedName>
        <fullName evidence="2">Rhodanese-like domain-containing protein</fullName>
    </submittedName>
</protein>
<dbReference type="PANTHER" id="PTHR43031:SF18">
    <property type="entry name" value="RHODANESE-RELATED SULFURTRANSFERASES"/>
    <property type="match status" value="1"/>
</dbReference>
<evidence type="ECO:0000259" key="1">
    <source>
        <dbReference type="PROSITE" id="PS50206"/>
    </source>
</evidence>
<dbReference type="Pfam" id="PF00581">
    <property type="entry name" value="Rhodanese"/>
    <property type="match status" value="1"/>
</dbReference>
<dbReference type="PROSITE" id="PS50206">
    <property type="entry name" value="RHODANESE_3"/>
    <property type="match status" value="1"/>
</dbReference>
<reference evidence="2 3" key="1">
    <citation type="submission" date="2019-03" db="EMBL/GenBank/DDBJ databases">
        <title>Genomics of glacier-inhabiting Cryobacterium strains.</title>
        <authorList>
            <person name="Liu Q."/>
            <person name="Xin Y.-H."/>
        </authorList>
    </citation>
    <scope>NUCLEOTIDE SEQUENCE [LARGE SCALE GENOMIC DNA]</scope>
    <source>
        <strain evidence="2 3">RHLT2-21</strain>
    </source>
</reference>
<name>A0A4R8WGP5_9MICO</name>
<comment type="caution">
    <text evidence="2">The sequence shown here is derived from an EMBL/GenBank/DDBJ whole genome shotgun (WGS) entry which is preliminary data.</text>
</comment>
<evidence type="ECO:0000313" key="2">
    <source>
        <dbReference type="EMBL" id="TFC06315.1"/>
    </source>
</evidence>
<dbReference type="Gene3D" id="3.40.250.10">
    <property type="entry name" value="Rhodanese-like domain"/>
    <property type="match status" value="1"/>
</dbReference>
<dbReference type="InterPro" id="IPR036873">
    <property type="entry name" value="Rhodanese-like_dom_sf"/>
</dbReference>
<dbReference type="SUPFAM" id="SSF52821">
    <property type="entry name" value="Rhodanese/Cell cycle control phosphatase"/>
    <property type="match status" value="1"/>
</dbReference>
<accession>A0A4R8WGP5</accession>
<gene>
    <name evidence="2" type="ORF">E3O32_04290</name>
</gene>
<dbReference type="Proteomes" id="UP000297643">
    <property type="component" value="Unassembled WGS sequence"/>
</dbReference>
<keyword evidence="3" id="KW-1185">Reference proteome</keyword>
<dbReference type="AlphaFoldDB" id="A0A4R8WGP5"/>
<dbReference type="InterPro" id="IPR050229">
    <property type="entry name" value="GlpE_sulfurtransferase"/>
</dbReference>
<organism evidence="2 3">
    <name type="scientific">Cryobacterium mannosilyticum</name>
    <dbReference type="NCBI Taxonomy" id="1259190"/>
    <lineage>
        <taxon>Bacteria</taxon>
        <taxon>Bacillati</taxon>
        <taxon>Actinomycetota</taxon>
        <taxon>Actinomycetes</taxon>
        <taxon>Micrococcales</taxon>
        <taxon>Microbacteriaceae</taxon>
        <taxon>Cryobacterium</taxon>
    </lineage>
</organism>
<feature type="domain" description="Rhodanese" evidence="1">
    <location>
        <begin position="12"/>
        <end position="99"/>
    </location>
</feature>
<evidence type="ECO:0000313" key="3">
    <source>
        <dbReference type="Proteomes" id="UP000297643"/>
    </source>
</evidence>
<dbReference type="RefSeq" id="WP_134507297.1">
    <property type="nucleotide sequence ID" value="NZ_SOFM01000010.1"/>
</dbReference>
<sequence>MMELTPQQVSTRLADAQIIDVRETEELVDGMIPGARHIPLGLIPDSHAALESTRPVILVCRSGRRSAAAADHLAEAGFDAHTMTGGMLEWAAVGLPMVLPQLP</sequence>
<proteinExistence type="predicted"/>
<dbReference type="PANTHER" id="PTHR43031">
    <property type="entry name" value="FAD-DEPENDENT OXIDOREDUCTASE"/>
    <property type="match status" value="1"/>
</dbReference>